<keyword evidence="4" id="KW-1185">Reference proteome</keyword>
<evidence type="ECO:0000313" key="3">
    <source>
        <dbReference type="EMBL" id="PWK19781.1"/>
    </source>
</evidence>
<feature type="compositionally biased region" description="Basic and acidic residues" evidence="1">
    <location>
        <begin position="235"/>
        <end position="245"/>
    </location>
</feature>
<dbReference type="RefSeq" id="WP_109681659.1">
    <property type="nucleotide sequence ID" value="NZ_QGGP01000002.1"/>
</dbReference>
<evidence type="ECO:0000313" key="4">
    <source>
        <dbReference type="Proteomes" id="UP000245430"/>
    </source>
</evidence>
<feature type="compositionally biased region" description="Polar residues" evidence="1">
    <location>
        <begin position="246"/>
        <end position="300"/>
    </location>
</feature>
<evidence type="ECO:0000256" key="2">
    <source>
        <dbReference type="SAM" id="SignalP"/>
    </source>
</evidence>
<dbReference type="OrthoDB" id="750023at2"/>
<protein>
    <submittedName>
        <fullName evidence="3">Uncharacterized protein</fullName>
    </submittedName>
</protein>
<feature type="signal peptide" evidence="2">
    <location>
        <begin position="1"/>
        <end position="20"/>
    </location>
</feature>
<feature type="compositionally biased region" description="Polar residues" evidence="1">
    <location>
        <begin position="331"/>
        <end position="351"/>
    </location>
</feature>
<gene>
    <name evidence="3" type="ORF">LX78_01131</name>
</gene>
<organism evidence="3 4">
    <name type="scientific">Xanthomarina spongicola</name>
    <dbReference type="NCBI Taxonomy" id="570520"/>
    <lineage>
        <taxon>Bacteria</taxon>
        <taxon>Pseudomonadati</taxon>
        <taxon>Bacteroidota</taxon>
        <taxon>Flavobacteriia</taxon>
        <taxon>Flavobacteriales</taxon>
        <taxon>Flavobacteriaceae</taxon>
        <taxon>Xanthomarina</taxon>
    </lineage>
</organism>
<reference evidence="3 4" key="1">
    <citation type="submission" date="2018-05" db="EMBL/GenBank/DDBJ databases">
        <title>Genomic Encyclopedia of Archaeal and Bacterial Type Strains, Phase II (KMG-II): from individual species to whole genera.</title>
        <authorList>
            <person name="Goeker M."/>
        </authorList>
    </citation>
    <scope>NUCLEOTIDE SEQUENCE [LARGE SCALE GENOMIC DNA]</scope>
    <source>
        <strain evidence="3 4">DSM 22637</strain>
    </source>
</reference>
<dbReference type="Proteomes" id="UP000245430">
    <property type="component" value="Unassembled WGS sequence"/>
</dbReference>
<accession>A0A316DNZ8</accession>
<feature type="region of interest" description="Disordered" evidence="1">
    <location>
        <begin position="209"/>
        <end position="351"/>
    </location>
</feature>
<feature type="chain" id="PRO_5016425143" evidence="2">
    <location>
        <begin position="21"/>
        <end position="351"/>
    </location>
</feature>
<keyword evidence="2" id="KW-0732">Signal</keyword>
<dbReference type="AlphaFoldDB" id="A0A316DNZ8"/>
<sequence length="351" mass="40688">MKKFMFLITALVLGGLTVSASNTNKPNQIDNSTTWRGYGNSFIFVENGIEFSVFPDGQFDFYMPSYGPNINVSAPGISISFNSGYDYNPYLQYDEFGAIIQIQHVPIYYDFYGRVTQIGNVNVNYNRYGYVTRVGGLFIHYNRYYRFSHYTGYINSYNRYYVYRPWHTYYRVPAYNHCVVYHTPYRQYYAPVRYAYSKPYTNNYRRTTAVASRRGNTISRQSELATLPSRANNTPRRDVGSEKPRTNNQVATNTVRPRKGSQMNAPRSNSSVTTKPRTRNNTVKPRNGTQVNSPRTNNSVAVKPRTQTRDNTTKPLVKRNVPERKPKAKNNRTYNKSDNNRQIASNTRSKR</sequence>
<comment type="caution">
    <text evidence="3">The sequence shown here is derived from an EMBL/GenBank/DDBJ whole genome shotgun (WGS) entry which is preliminary data.</text>
</comment>
<name>A0A316DNZ8_9FLAO</name>
<feature type="compositionally biased region" description="Polar residues" evidence="1">
    <location>
        <begin position="209"/>
        <end position="234"/>
    </location>
</feature>
<evidence type="ECO:0000256" key="1">
    <source>
        <dbReference type="SAM" id="MobiDB-lite"/>
    </source>
</evidence>
<dbReference type="EMBL" id="QGGP01000002">
    <property type="protein sequence ID" value="PWK19781.1"/>
    <property type="molecule type" value="Genomic_DNA"/>
</dbReference>
<proteinExistence type="predicted"/>